<proteinExistence type="predicted"/>
<feature type="region of interest" description="Disordered" evidence="1">
    <location>
        <begin position="445"/>
        <end position="493"/>
    </location>
</feature>
<dbReference type="Pfam" id="PF20706">
    <property type="entry name" value="GT4-conflict"/>
    <property type="match status" value="1"/>
</dbReference>
<dbReference type="EMBL" id="SNYN01000001">
    <property type="protein sequence ID" value="TDQ54996.1"/>
    <property type="molecule type" value="Genomic_DNA"/>
</dbReference>
<organism evidence="2 3">
    <name type="scientific">Actinorugispora endophytica</name>
    <dbReference type="NCBI Taxonomy" id="1605990"/>
    <lineage>
        <taxon>Bacteria</taxon>
        <taxon>Bacillati</taxon>
        <taxon>Actinomycetota</taxon>
        <taxon>Actinomycetes</taxon>
        <taxon>Streptosporangiales</taxon>
        <taxon>Nocardiopsidaceae</taxon>
        <taxon>Actinorugispora</taxon>
    </lineage>
</organism>
<comment type="caution">
    <text evidence="2">The sequence shown here is derived from an EMBL/GenBank/DDBJ whole genome shotgun (WGS) entry which is preliminary data.</text>
</comment>
<protein>
    <submittedName>
        <fullName evidence="2">Glycosyltransferase involved in cell wall biosynthesis</fullName>
    </submittedName>
</protein>
<evidence type="ECO:0000313" key="2">
    <source>
        <dbReference type="EMBL" id="TDQ54996.1"/>
    </source>
</evidence>
<dbReference type="Proteomes" id="UP000295281">
    <property type="component" value="Unassembled WGS sequence"/>
</dbReference>
<accession>A0A4R6V7B5</accession>
<name>A0A4R6V7B5_9ACTN</name>
<keyword evidence="2" id="KW-0808">Transferase</keyword>
<dbReference type="RefSeq" id="WP_133739590.1">
    <property type="nucleotide sequence ID" value="NZ_SNYN01000001.1"/>
</dbReference>
<evidence type="ECO:0000313" key="3">
    <source>
        <dbReference type="Proteomes" id="UP000295281"/>
    </source>
</evidence>
<dbReference type="PANTHER" id="PTHR12526:SF635">
    <property type="entry name" value="GLYCOSYL TRANSFERASE GROUP 1"/>
    <property type="match status" value="1"/>
</dbReference>
<dbReference type="Gene3D" id="3.40.50.2000">
    <property type="entry name" value="Glycogen Phosphorylase B"/>
    <property type="match status" value="2"/>
</dbReference>
<dbReference type="AlphaFoldDB" id="A0A4R6V7B5"/>
<dbReference type="GO" id="GO:0016757">
    <property type="term" value="F:glycosyltransferase activity"/>
    <property type="evidence" value="ECO:0007669"/>
    <property type="project" value="TreeGrafter"/>
</dbReference>
<feature type="compositionally biased region" description="Low complexity" evidence="1">
    <location>
        <begin position="472"/>
        <end position="481"/>
    </location>
</feature>
<gene>
    <name evidence="2" type="ORF">EV190_101317</name>
</gene>
<dbReference type="OrthoDB" id="218695at2"/>
<dbReference type="CDD" id="cd03801">
    <property type="entry name" value="GT4_PimA-like"/>
    <property type="match status" value="1"/>
</dbReference>
<dbReference type="PANTHER" id="PTHR12526">
    <property type="entry name" value="GLYCOSYLTRANSFERASE"/>
    <property type="match status" value="1"/>
</dbReference>
<sequence length="493" mass="52549">MPSQPVDLSASADSPLEVLVVSDVSGRGSKLGGVPVVSGEITESLAALPNVNVTLLTVGSTEKHGDARIALIPKTEDWESVRLLDVARNGQPSDVPGLPSPEEWRPDLVFGHSRYSGPAAAAIKERWYPEAGLGHFVHMPVRRYAQIQGRPQEEQDKIARIEQEVLGRADLAVGVGRLLTGVAREMAAANPRQPAFHEMIPGAEIVGPPVAPVRGETTNILFTGRVNDAIKGYDHLLRVVAELRERGVDARLRVRGVADWAVEAESRRAAEAVGGAEFVDIRPYTADSAELEADLAESHLAVMPSVSEGYGLVAAEAASRGLPVLVNAESGFGEFISDTTRVPEAVGRSFVVPDLGMDERPGERAEVWARAINNVITDYPQMVDRAAQLRAVLGDYSRRDAAAGLVEAFRRVAVDPRGHTVQGPNGVLLRPDGSKVPALRDTRGMSLGAMDYPNGMAPGAGAGRRAEEGRSARSGRSSAPRLPGPDRSSRKGM</sequence>
<evidence type="ECO:0000256" key="1">
    <source>
        <dbReference type="SAM" id="MobiDB-lite"/>
    </source>
</evidence>
<dbReference type="SUPFAM" id="SSF53756">
    <property type="entry name" value="UDP-Glycosyltransferase/glycogen phosphorylase"/>
    <property type="match status" value="1"/>
</dbReference>
<reference evidence="2 3" key="1">
    <citation type="submission" date="2019-03" db="EMBL/GenBank/DDBJ databases">
        <title>Genomic Encyclopedia of Type Strains, Phase IV (KMG-IV): sequencing the most valuable type-strain genomes for metagenomic binning, comparative biology and taxonomic classification.</title>
        <authorList>
            <person name="Goeker M."/>
        </authorList>
    </citation>
    <scope>NUCLEOTIDE SEQUENCE [LARGE SCALE GENOMIC DNA]</scope>
    <source>
        <strain evidence="2 3">DSM 46770</strain>
    </source>
</reference>
<keyword evidence="3" id="KW-1185">Reference proteome</keyword>